<sequence length="407" mass="44393">MRSLFLATAALAALSTAGLAQTTSYSQVERGRYIAATGNCQGCHTVPGEAPYSGGRPMPTPFGTIHAPNITFAERSGIGRWTKDDFWRAVHQGIRRDGQRLYPAFPYPHFTKMPRQDVDAVYDYLAALPRVEKESPPNSLPFPLSWRRLMAGWNLLYFTPGVYQPDPARSPEWNRGAYLVEGPGHCGACHTDKNLVGADRRSRHLQGGELDNWAAPDIRAGRNGGIAHWSDAEIVEYLKTGRNAHTAAVSIMSEVIEYSTQLMTEADLKAMAVYLRSLDSPARSAATKPAESVMTAGRAIYADNCSACHRADGTGVPRFFGPLAGSNKVRDPNPTTVIRILLEGARSVPTQARPTPLSMPSYAWKLTDAQIAAVASYVRASWGNDAPPVTEDTVRSLRQTLKETAAH</sequence>
<dbReference type="EMBL" id="CP027668">
    <property type="protein sequence ID" value="AVO44106.1"/>
    <property type="molecule type" value="Genomic_DNA"/>
</dbReference>
<evidence type="ECO:0000313" key="17">
    <source>
        <dbReference type="Proteomes" id="UP000237889"/>
    </source>
</evidence>
<feature type="signal peptide" evidence="14">
    <location>
        <begin position="1"/>
        <end position="20"/>
    </location>
</feature>
<feature type="binding site" description="covalent" evidence="12">
    <location>
        <position position="186"/>
    </location>
    <ligand>
        <name>heme c</name>
        <dbReference type="ChEBI" id="CHEBI:61717"/>
        <label>2</label>
    </ligand>
</feature>
<dbReference type="InterPro" id="IPR009056">
    <property type="entry name" value="Cyt_c-like_dom"/>
</dbReference>
<dbReference type="RefSeq" id="WP_106747436.1">
    <property type="nucleotide sequence ID" value="NZ_CP027668.1"/>
</dbReference>
<gene>
    <name evidence="16" type="ORF">C6569_02970</name>
</gene>
<feature type="binding site" description="covalent" evidence="12">
    <location>
        <position position="40"/>
    </location>
    <ligand>
        <name>heme c</name>
        <dbReference type="ChEBI" id="CHEBI:61717"/>
        <label>1</label>
    </ligand>
</feature>
<dbReference type="OrthoDB" id="9811281at2"/>
<keyword evidence="7 14" id="KW-0732">Signal</keyword>
<dbReference type="GO" id="GO:0009055">
    <property type="term" value="F:electron transfer activity"/>
    <property type="evidence" value="ECO:0007669"/>
    <property type="project" value="InterPro"/>
</dbReference>
<dbReference type="InterPro" id="IPR008168">
    <property type="entry name" value="Cyt_C_IC"/>
</dbReference>
<evidence type="ECO:0000256" key="7">
    <source>
        <dbReference type="ARBA" id="ARBA00022729"/>
    </source>
</evidence>
<name>A0A2S0N7K9_9HYPH</name>
<feature type="binding site" description="axial binding residue" evidence="13">
    <location>
        <position position="309"/>
    </location>
    <ligand>
        <name>heme c</name>
        <dbReference type="ChEBI" id="CHEBI:61717"/>
        <label>3</label>
    </ligand>
    <ligandPart>
        <name>Fe</name>
        <dbReference type="ChEBI" id="CHEBI:18248"/>
    </ligandPart>
</feature>
<dbReference type="Pfam" id="PF00034">
    <property type="entry name" value="Cytochrom_C"/>
    <property type="match status" value="2"/>
</dbReference>
<evidence type="ECO:0000256" key="5">
    <source>
        <dbReference type="ARBA" id="ARBA00022660"/>
    </source>
</evidence>
<dbReference type="AlphaFoldDB" id="A0A2S0N7K9"/>
<dbReference type="PANTHER" id="PTHR35008:SF8">
    <property type="entry name" value="ALCOHOL DEHYDROGENASE CYTOCHROME C SUBUNIT"/>
    <property type="match status" value="1"/>
</dbReference>
<comment type="cofactor">
    <cofactor evidence="12">
        <name>heme c</name>
        <dbReference type="ChEBI" id="CHEBI:61717"/>
    </cofactor>
    <text evidence="12">Binds 3 heme c groups covalently per subunit.</text>
</comment>
<keyword evidence="6 13" id="KW-0479">Metal-binding</keyword>
<dbReference type="InterPro" id="IPR036909">
    <property type="entry name" value="Cyt_c-like_dom_sf"/>
</dbReference>
<evidence type="ECO:0000313" key="16">
    <source>
        <dbReference type="EMBL" id="AVO44106.1"/>
    </source>
</evidence>
<evidence type="ECO:0000256" key="4">
    <source>
        <dbReference type="ARBA" id="ARBA00022617"/>
    </source>
</evidence>
<evidence type="ECO:0000256" key="11">
    <source>
        <dbReference type="ARBA" id="ARBA00023136"/>
    </source>
</evidence>
<keyword evidence="10 13" id="KW-0408">Iron</keyword>
<feature type="binding site" description="covalent" evidence="12">
    <location>
        <position position="305"/>
    </location>
    <ligand>
        <name>heme c</name>
        <dbReference type="ChEBI" id="CHEBI:61717"/>
        <label>3</label>
    </ligand>
</feature>
<reference evidence="16 17" key="1">
    <citation type="submission" date="2018-03" db="EMBL/GenBank/DDBJ databases">
        <title>Genome sequencing of Phreatobacter sp.</title>
        <authorList>
            <person name="Kim S.-J."/>
            <person name="Heo J."/>
            <person name="Kwon S.-W."/>
        </authorList>
    </citation>
    <scope>NUCLEOTIDE SEQUENCE [LARGE SCALE GENOMIC DNA]</scope>
    <source>
        <strain evidence="16 17">S-12</strain>
    </source>
</reference>
<dbReference type="GO" id="GO:0020037">
    <property type="term" value="F:heme binding"/>
    <property type="evidence" value="ECO:0007669"/>
    <property type="project" value="InterPro"/>
</dbReference>
<feature type="binding site" description="axial binding residue" evidence="13">
    <location>
        <position position="44"/>
    </location>
    <ligand>
        <name>heme c</name>
        <dbReference type="ChEBI" id="CHEBI:61717"/>
        <label>1</label>
    </ligand>
    <ligandPart>
        <name>Fe</name>
        <dbReference type="ChEBI" id="CHEBI:18248"/>
    </ligandPart>
</feature>
<dbReference type="PROSITE" id="PS51007">
    <property type="entry name" value="CYTC"/>
    <property type="match status" value="3"/>
</dbReference>
<comment type="subcellular location">
    <subcellularLocation>
        <location evidence="1">Cell membrane</location>
    </subcellularLocation>
</comment>
<dbReference type="SUPFAM" id="SSF46626">
    <property type="entry name" value="Cytochrome c"/>
    <property type="match status" value="3"/>
</dbReference>
<dbReference type="Proteomes" id="UP000237889">
    <property type="component" value="Chromosome"/>
</dbReference>
<evidence type="ECO:0000256" key="8">
    <source>
        <dbReference type="ARBA" id="ARBA00022737"/>
    </source>
</evidence>
<evidence type="ECO:0000256" key="6">
    <source>
        <dbReference type="ARBA" id="ARBA00022723"/>
    </source>
</evidence>
<dbReference type="Gene3D" id="1.10.760.10">
    <property type="entry name" value="Cytochrome c-like domain"/>
    <property type="match status" value="2"/>
</dbReference>
<dbReference type="PRINTS" id="PR00605">
    <property type="entry name" value="CYTCHROMECIC"/>
</dbReference>
<dbReference type="GO" id="GO:0016614">
    <property type="term" value="F:oxidoreductase activity, acting on CH-OH group of donors"/>
    <property type="evidence" value="ECO:0007669"/>
    <property type="project" value="InterPro"/>
</dbReference>
<dbReference type="GO" id="GO:0005506">
    <property type="term" value="F:iron ion binding"/>
    <property type="evidence" value="ECO:0007669"/>
    <property type="project" value="InterPro"/>
</dbReference>
<evidence type="ECO:0000256" key="14">
    <source>
        <dbReference type="SAM" id="SignalP"/>
    </source>
</evidence>
<accession>A0A2S0N7K9</accession>
<keyword evidence="5" id="KW-0679">Respiratory chain</keyword>
<dbReference type="PANTHER" id="PTHR35008">
    <property type="entry name" value="BLL4482 PROTEIN-RELATED"/>
    <property type="match status" value="1"/>
</dbReference>
<feature type="binding site" description="covalent" evidence="12">
    <location>
        <position position="189"/>
    </location>
    <ligand>
        <name>heme c</name>
        <dbReference type="ChEBI" id="CHEBI:61717"/>
        <label>2</label>
    </ligand>
</feature>
<evidence type="ECO:0000256" key="3">
    <source>
        <dbReference type="ARBA" id="ARBA00022475"/>
    </source>
</evidence>
<keyword evidence="8" id="KW-0677">Repeat</keyword>
<dbReference type="KEGG" id="phr:C6569_02970"/>
<organism evidence="16 17">
    <name type="scientific">Phreatobacter cathodiphilus</name>
    <dbReference type="NCBI Taxonomy" id="1868589"/>
    <lineage>
        <taxon>Bacteria</taxon>
        <taxon>Pseudomonadati</taxon>
        <taxon>Pseudomonadota</taxon>
        <taxon>Alphaproteobacteria</taxon>
        <taxon>Hyphomicrobiales</taxon>
        <taxon>Phreatobacteraceae</taxon>
        <taxon>Phreatobacter</taxon>
    </lineage>
</organism>
<evidence type="ECO:0000256" key="9">
    <source>
        <dbReference type="ARBA" id="ARBA00022982"/>
    </source>
</evidence>
<feature type="domain" description="Cytochrome c" evidence="15">
    <location>
        <begin position="292"/>
        <end position="382"/>
    </location>
</feature>
<dbReference type="InterPro" id="IPR051459">
    <property type="entry name" value="Cytochrome_c-type_DH"/>
</dbReference>
<protein>
    <submittedName>
        <fullName evidence="16">Alcohol dehydrogenase</fullName>
    </submittedName>
</protein>
<keyword evidence="9" id="KW-0249">Electron transport</keyword>
<evidence type="ECO:0000256" key="13">
    <source>
        <dbReference type="PIRSR" id="PIRSR000018-51"/>
    </source>
</evidence>
<feature type="domain" description="Cytochrome c" evidence="15">
    <location>
        <begin position="26"/>
        <end position="129"/>
    </location>
</feature>
<evidence type="ECO:0000256" key="10">
    <source>
        <dbReference type="ARBA" id="ARBA00023004"/>
    </source>
</evidence>
<feature type="binding site" description="covalent" evidence="12">
    <location>
        <position position="308"/>
    </location>
    <ligand>
        <name>heme c</name>
        <dbReference type="ChEBI" id="CHEBI:61717"/>
        <label>3</label>
    </ligand>
</feature>
<dbReference type="GO" id="GO:0005886">
    <property type="term" value="C:plasma membrane"/>
    <property type="evidence" value="ECO:0007669"/>
    <property type="project" value="UniProtKB-SubCell"/>
</dbReference>
<keyword evidence="11" id="KW-0472">Membrane</keyword>
<feature type="domain" description="Cytochrome c" evidence="15">
    <location>
        <begin position="171"/>
        <end position="279"/>
    </location>
</feature>
<evidence type="ECO:0000259" key="15">
    <source>
        <dbReference type="PROSITE" id="PS51007"/>
    </source>
</evidence>
<dbReference type="InterPro" id="IPR014353">
    <property type="entry name" value="Membr-bd_ADH_cyt_c"/>
</dbReference>
<evidence type="ECO:0000256" key="2">
    <source>
        <dbReference type="ARBA" id="ARBA00022448"/>
    </source>
</evidence>
<proteinExistence type="predicted"/>
<feature type="chain" id="PRO_5015510410" evidence="14">
    <location>
        <begin position="21"/>
        <end position="407"/>
    </location>
</feature>
<feature type="binding site" description="covalent" evidence="12">
    <location>
        <position position="43"/>
    </location>
    <ligand>
        <name>heme c</name>
        <dbReference type="ChEBI" id="CHEBI:61717"/>
        <label>1</label>
    </ligand>
</feature>
<keyword evidence="4 12" id="KW-0349">Heme</keyword>
<evidence type="ECO:0000256" key="12">
    <source>
        <dbReference type="PIRSR" id="PIRSR000018-50"/>
    </source>
</evidence>
<evidence type="ECO:0000256" key="1">
    <source>
        <dbReference type="ARBA" id="ARBA00004236"/>
    </source>
</evidence>
<keyword evidence="3" id="KW-1003">Cell membrane</keyword>
<keyword evidence="17" id="KW-1185">Reference proteome</keyword>
<keyword evidence="2" id="KW-0813">Transport</keyword>
<feature type="binding site" description="axial binding residue" evidence="13">
    <location>
        <position position="190"/>
    </location>
    <ligand>
        <name>heme c</name>
        <dbReference type="ChEBI" id="CHEBI:61717"/>
        <label>2</label>
    </ligand>
    <ligandPart>
        <name>Fe</name>
        <dbReference type="ChEBI" id="CHEBI:18248"/>
    </ligandPart>
</feature>
<dbReference type="PIRSF" id="PIRSF000018">
    <property type="entry name" value="Mb_ADH_cyt_c"/>
    <property type="match status" value="1"/>
</dbReference>